<gene>
    <name evidence="1" type="ORF">CIAN88_12880</name>
</gene>
<organism evidence="1 2">
    <name type="scientific">Clostridium innocuum</name>
    <dbReference type="NCBI Taxonomy" id="1522"/>
    <lineage>
        <taxon>Bacteria</taxon>
        <taxon>Bacillati</taxon>
        <taxon>Bacillota</taxon>
        <taxon>Clostridia</taxon>
        <taxon>Eubacteriales</taxon>
        <taxon>Clostridiaceae</taxon>
        <taxon>Clostridium</taxon>
    </lineage>
</organism>
<dbReference type="Proteomes" id="UP000030008">
    <property type="component" value="Unassembled WGS sequence"/>
</dbReference>
<evidence type="ECO:0000313" key="2">
    <source>
        <dbReference type="Proteomes" id="UP000030008"/>
    </source>
</evidence>
<reference evidence="1 2" key="1">
    <citation type="submission" date="2014-08" db="EMBL/GenBank/DDBJ databases">
        <title>Clostridium innocuum, an unnegligible vancomycin-resistant pathogen causing extra-intestinal infections.</title>
        <authorList>
            <person name="Feng Y."/>
            <person name="Chiu C.-H."/>
        </authorList>
    </citation>
    <scope>NUCLEOTIDE SEQUENCE [LARGE SCALE GENOMIC DNA]</scope>
    <source>
        <strain evidence="1 2">AN88</strain>
    </source>
</reference>
<accession>A0A099I413</accession>
<protein>
    <submittedName>
        <fullName evidence="1">Uncharacterized protein</fullName>
    </submittedName>
</protein>
<sequence>MLMAISKANDIMEIYHIRKSNAFNRVSDRKNHVAKIKIKYQIITFLMFFDKIFILINRLPY</sequence>
<dbReference type="AlphaFoldDB" id="A0A099I413"/>
<evidence type="ECO:0000313" key="1">
    <source>
        <dbReference type="EMBL" id="KGJ52724.1"/>
    </source>
</evidence>
<name>A0A099I413_CLOIN</name>
<dbReference type="EMBL" id="JQIF01000054">
    <property type="protein sequence ID" value="KGJ52724.1"/>
    <property type="molecule type" value="Genomic_DNA"/>
</dbReference>
<comment type="caution">
    <text evidence="1">The sequence shown here is derived from an EMBL/GenBank/DDBJ whole genome shotgun (WGS) entry which is preliminary data.</text>
</comment>
<proteinExistence type="predicted"/>